<dbReference type="EMBL" id="JAFCJH010000023">
    <property type="protein sequence ID" value="MBR0798027.1"/>
    <property type="molecule type" value="Genomic_DNA"/>
</dbReference>
<comment type="caution">
    <text evidence="2">The sequence shown here is derived from an EMBL/GenBank/DDBJ whole genome shotgun (WGS) entry which is preliminary data.</text>
</comment>
<sequence>MPLHRDIHWLGRQWAVTGHGLQLINQKLEGFFDIEVARLWEPGVIEAMQSKAWINREDFDKAVEVARVRFSGAVPAGVPLVGSNGSPQLSAPPARHEPVEPSTEPTLEELLAKLKARSSAITLAAKPAEAAPAAPPTVEHVALEPAKPVLPEAEPRETASATPAAAPRETPVISFDDPAPSRSKPVWPAFDCKMTTSARLVRSWHVRVTRWHGNLPGLPPRP</sequence>
<gene>
    <name evidence="2" type="ORF">JQ615_21795</name>
</gene>
<evidence type="ECO:0000256" key="1">
    <source>
        <dbReference type="SAM" id="MobiDB-lite"/>
    </source>
</evidence>
<accession>A0ABS5FML6</accession>
<dbReference type="Proteomes" id="UP001315278">
    <property type="component" value="Unassembled WGS sequence"/>
</dbReference>
<evidence type="ECO:0000313" key="2">
    <source>
        <dbReference type="EMBL" id="MBR0798027.1"/>
    </source>
</evidence>
<name>A0ABS5FML6_9BRAD</name>
<keyword evidence="3" id="KW-1185">Reference proteome</keyword>
<organism evidence="2 3">
    <name type="scientific">Bradyrhizobium jicamae</name>
    <dbReference type="NCBI Taxonomy" id="280332"/>
    <lineage>
        <taxon>Bacteria</taxon>
        <taxon>Pseudomonadati</taxon>
        <taxon>Pseudomonadota</taxon>
        <taxon>Alphaproteobacteria</taxon>
        <taxon>Hyphomicrobiales</taxon>
        <taxon>Nitrobacteraceae</taxon>
        <taxon>Bradyrhizobium</taxon>
    </lineage>
</organism>
<protein>
    <submittedName>
        <fullName evidence="2">Uncharacterized protein</fullName>
    </submittedName>
</protein>
<evidence type="ECO:0000313" key="3">
    <source>
        <dbReference type="Proteomes" id="UP001315278"/>
    </source>
</evidence>
<dbReference type="RefSeq" id="WP_212493558.1">
    <property type="nucleotide sequence ID" value="NZ_JAFCJH010000023.1"/>
</dbReference>
<reference evidence="3" key="1">
    <citation type="journal article" date="2021" name="ISME J.">
        <title>Evolutionary origin and ecological implication of a unique nif island in free-living Bradyrhizobium lineages.</title>
        <authorList>
            <person name="Tao J."/>
        </authorList>
    </citation>
    <scope>NUCLEOTIDE SEQUENCE [LARGE SCALE GENOMIC DNA]</scope>
    <source>
        <strain evidence="3">SZCCT0434</strain>
    </source>
</reference>
<feature type="region of interest" description="Disordered" evidence="1">
    <location>
        <begin position="149"/>
        <end position="185"/>
    </location>
</feature>
<feature type="region of interest" description="Disordered" evidence="1">
    <location>
        <begin position="81"/>
        <end position="102"/>
    </location>
</feature>
<proteinExistence type="predicted"/>